<comment type="catalytic activity">
    <reaction evidence="8 13">
        <text>7-aminomethyl-7-carbaguanosine(34) in tRNA + S-adenosyl-L-methionine = epoxyqueuosine(34) in tRNA + adenine + L-methionine + 2 H(+)</text>
        <dbReference type="Rhea" id="RHEA:32155"/>
        <dbReference type="Rhea" id="RHEA-COMP:10342"/>
        <dbReference type="Rhea" id="RHEA-COMP:18582"/>
        <dbReference type="ChEBI" id="CHEBI:15378"/>
        <dbReference type="ChEBI" id="CHEBI:16708"/>
        <dbReference type="ChEBI" id="CHEBI:57844"/>
        <dbReference type="ChEBI" id="CHEBI:59789"/>
        <dbReference type="ChEBI" id="CHEBI:82833"/>
        <dbReference type="ChEBI" id="CHEBI:194443"/>
        <dbReference type="EC" id="2.4.99.17"/>
    </reaction>
</comment>
<dbReference type="Proteomes" id="UP000075635">
    <property type="component" value="Unassembled WGS sequence"/>
</dbReference>
<evidence type="ECO:0000256" key="7">
    <source>
        <dbReference type="ARBA" id="ARBA00022785"/>
    </source>
</evidence>
<evidence type="ECO:0000256" key="3">
    <source>
        <dbReference type="ARBA" id="ARBA00011245"/>
    </source>
</evidence>
<keyword evidence="5 13" id="KW-0808">Transferase</keyword>
<dbReference type="NCBIfam" id="TIGR00113">
    <property type="entry name" value="queA"/>
    <property type="match status" value="1"/>
</dbReference>
<evidence type="ECO:0000256" key="6">
    <source>
        <dbReference type="ARBA" id="ARBA00022691"/>
    </source>
</evidence>
<sequence>MRCELLDYELPEALIASRPPEERDGARLLLIDRGHGAGEVEHGAIRDLDRYIERGALVIVNDTRVVPARLFGKKRGTGGQVELFLLHRLDDAPAGGEDLAAEPRESAARPERWRAMGRASKPIRPGAVLDLERDGALVAEVLERAEDGVLTVLLSSPAGLSVAAAIEAYGHVPLPPYLGRGDDAADRERYQTIFARVPGAVAAPTAGLHLSPALVERLRANDVEIASVTLHVGLGTFQPVTVDDLDQHPMHAEVYSVPEATADAVARARERGAPVVAVGTTVVRALETAADPARAGLVRAQSGETRLLIQPGHRFRVVDALLTNFHLPRSTLLALVFAFAGRERALLAYRAAIDARYRFYSYGDAMLIRGASAP</sequence>
<organism evidence="14 15">
    <name type="scientific">Sorangium cellulosum</name>
    <name type="common">Polyangium cellulosum</name>
    <dbReference type="NCBI Taxonomy" id="56"/>
    <lineage>
        <taxon>Bacteria</taxon>
        <taxon>Pseudomonadati</taxon>
        <taxon>Myxococcota</taxon>
        <taxon>Polyangia</taxon>
        <taxon>Polyangiales</taxon>
        <taxon>Polyangiaceae</taxon>
        <taxon>Sorangium</taxon>
    </lineage>
</organism>
<dbReference type="GO" id="GO:0005737">
    <property type="term" value="C:cytoplasm"/>
    <property type="evidence" value="ECO:0007669"/>
    <property type="project" value="UniProtKB-SubCell"/>
</dbReference>
<dbReference type="Gene3D" id="2.40.10.240">
    <property type="entry name" value="QueA-like"/>
    <property type="match status" value="1"/>
</dbReference>
<evidence type="ECO:0000313" key="15">
    <source>
        <dbReference type="Proteomes" id="UP000075635"/>
    </source>
</evidence>
<comment type="caution">
    <text evidence="14">The sequence shown here is derived from an EMBL/GenBank/DDBJ whole genome shotgun (WGS) entry which is preliminary data.</text>
</comment>
<dbReference type="EMBL" id="JEMB01003090">
    <property type="protein sequence ID" value="KYF75780.1"/>
    <property type="molecule type" value="Genomic_DNA"/>
</dbReference>
<dbReference type="SUPFAM" id="SSF111337">
    <property type="entry name" value="QueA-like"/>
    <property type="match status" value="1"/>
</dbReference>
<dbReference type="Pfam" id="PF02547">
    <property type="entry name" value="Queuosine_synth"/>
    <property type="match status" value="1"/>
</dbReference>
<dbReference type="PANTHER" id="PTHR30307:SF0">
    <property type="entry name" value="S-ADENOSYLMETHIONINE:TRNA RIBOSYLTRANSFERASE-ISOMERASE"/>
    <property type="match status" value="1"/>
</dbReference>
<keyword evidence="4 13" id="KW-0963">Cytoplasm</keyword>
<dbReference type="AlphaFoldDB" id="A0A150R6A2"/>
<name>A0A150R6A2_SORCE</name>
<keyword evidence="6 13" id="KW-0949">S-adenosyl-L-methionine</keyword>
<dbReference type="EC" id="2.4.99.17" evidence="10 13"/>
<dbReference type="FunFam" id="3.40.1780.10:FF:000001">
    <property type="entry name" value="S-adenosylmethionine:tRNA ribosyltransferase-isomerase"/>
    <property type="match status" value="1"/>
</dbReference>
<dbReference type="InterPro" id="IPR036100">
    <property type="entry name" value="QueA_sf"/>
</dbReference>
<evidence type="ECO:0000256" key="9">
    <source>
        <dbReference type="ARBA" id="ARBA00061210"/>
    </source>
</evidence>
<dbReference type="GO" id="GO:0008616">
    <property type="term" value="P:tRNA queuosine(34) biosynthetic process"/>
    <property type="evidence" value="ECO:0007669"/>
    <property type="project" value="UniProtKB-UniRule"/>
</dbReference>
<comment type="similarity">
    <text evidence="9 13">Belongs to the QueA family.</text>
</comment>
<evidence type="ECO:0000256" key="2">
    <source>
        <dbReference type="ARBA" id="ARBA00004691"/>
    </source>
</evidence>
<evidence type="ECO:0000256" key="8">
    <source>
        <dbReference type="ARBA" id="ARBA00052751"/>
    </source>
</evidence>
<dbReference type="HAMAP" id="MF_00113">
    <property type="entry name" value="QueA"/>
    <property type="match status" value="1"/>
</dbReference>
<evidence type="ECO:0000256" key="1">
    <source>
        <dbReference type="ARBA" id="ARBA00004496"/>
    </source>
</evidence>
<evidence type="ECO:0000256" key="11">
    <source>
        <dbReference type="ARBA" id="ARBA00069325"/>
    </source>
</evidence>
<evidence type="ECO:0000313" key="14">
    <source>
        <dbReference type="EMBL" id="KYF75780.1"/>
    </source>
</evidence>
<accession>A0A150R6A2</accession>
<protein>
    <recommendedName>
        <fullName evidence="11 13">S-adenosylmethionine:tRNA ribosyltransferase-isomerase</fullName>
        <ecNumber evidence="10 13">2.4.99.17</ecNumber>
    </recommendedName>
    <alternativeName>
        <fullName evidence="12 13">Queuosine biosynthesis protein QueA</fullName>
    </alternativeName>
</protein>
<comment type="subcellular location">
    <subcellularLocation>
        <location evidence="1 13">Cytoplasm</location>
    </subcellularLocation>
</comment>
<dbReference type="Gene3D" id="3.40.1780.10">
    <property type="entry name" value="QueA-like"/>
    <property type="match status" value="1"/>
</dbReference>
<evidence type="ECO:0000256" key="12">
    <source>
        <dbReference type="ARBA" id="ARBA00076160"/>
    </source>
</evidence>
<keyword evidence="7 13" id="KW-0671">Queuosine biosynthesis</keyword>
<comment type="function">
    <text evidence="13">Transfers and isomerizes the ribose moiety from AdoMet to the 7-aminomethyl group of 7-deazaguanine (preQ1-tRNA) to give epoxyqueuosine (oQ-tRNA).</text>
</comment>
<dbReference type="InterPro" id="IPR042119">
    <property type="entry name" value="QueA_dom2"/>
</dbReference>
<keyword evidence="14" id="KW-0413">Isomerase</keyword>
<dbReference type="InterPro" id="IPR003699">
    <property type="entry name" value="QueA"/>
</dbReference>
<evidence type="ECO:0000256" key="4">
    <source>
        <dbReference type="ARBA" id="ARBA00022490"/>
    </source>
</evidence>
<evidence type="ECO:0000256" key="5">
    <source>
        <dbReference type="ARBA" id="ARBA00022679"/>
    </source>
</evidence>
<evidence type="ECO:0000256" key="13">
    <source>
        <dbReference type="HAMAP-Rule" id="MF_00113"/>
    </source>
</evidence>
<proteinExistence type="inferred from homology"/>
<gene>
    <name evidence="13" type="primary">queA</name>
    <name evidence="14" type="ORF">BE17_22675</name>
</gene>
<dbReference type="PANTHER" id="PTHR30307">
    <property type="entry name" value="S-ADENOSYLMETHIONINE:TRNA RIBOSYLTRANSFERASE-ISOMERASE"/>
    <property type="match status" value="1"/>
</dbReference>
<reference evidence="14 15" key="1">
    <citation type="submission" date="2014-02" db="EMBL/GenBank/DDBJ databases">
        <title>The small core and large imbalanced accessory genome model reveals a collaborative survival strategy of Sorangium cellulosum strains in nature.</title>
        <authorList>
            <person name="Han K."/>
            <person name="Peng R."/>
            <person name="Blom J."/>
            <person name="Li Y.-Z."/>
        </authorList>
    </citation>
    <scope>NUCLEOTIDE SEQUENCE [LARGE SCALE GENOMIC DNA]</scope>
    <source>
        <strain evidence="14 15">So0011-07</strain>
    </source>
</reference>
<dbReference type="UniPathway" id="UPA00392"/>
<evidence type="ECO:0000256" key="10">
    <source>
        <dbReference type="ARBA" id="ARBA00066503"/>
    </source>
</evidence>
<comment type="pathway">
    <text evidence="2 13">tRNA modification; tRNA-queuosine biosynthesis.</text>
</comment>
<dbReference type="NCBIfam" id="NF001140">
    <property type="entry name" value="PRK00147.1"/>
    <property type="match status" value="1"/>
</dbReference>
<dbReference type="GO" id="GO:0051075">
    <property type="term" value="F:S-adenosylmethionine:tRNA ribosyltransferase-isomerase activity"/>
    <property type="evidence" value="ECO:0007669"/>
    <property type="project" value="UniProtKB-EC"/>
</dbReference>
<comment type="subunit">
    <text evidence="3 13">Monomer.</text>
</comment>
<dbReference type="InterPro" id="IPR042118">
    <property type="entry name" value="QueA_dom1"/>
</dbReference>